<reference evidence="1 2" key="1">
    <citation type="submission" date="2019-03" db="EMBL/GenBank/DDBJ databases">
        <title>Genomic Encyclopedia of Type Strains, Phase IV (KMG-IV): sequencing the most valuable type-strain genomes for metagenomic binning, comparative biology and taxonomic classification.</title>
        <authorList>
            <person name="Goeker M."/>
        </authorList>
    </citation>
    <scope>NUCLEOTIDE SEQUENCE [LARGE SCALE GENOMIC DNA]</scope>
    <source>
        <strain evidence="1 2">DSM 45934</strain>
    </source>
</reference>
<dbReference type="RefSeq" id="WP_132111047.1">
    <property type="nucleotide sequence ID" value="NZ_SLWS01000001.1"/>
</dbReference>
<name>A0A4R2JWV5_9PSEU</name>
<evidence type="ECO:0000313" key="1">
    <source>
        <dbReference type="EMBL" id="TCO64963.1"/>
    </source>
</evidence>
<gene>
    <name evidence="1" type="ORF">EV192_101747</name>
</gene>
<dbReference type="AlphaFoldDB" id="A0A4R2JWV5"/>
<dbReference type="Gene3D" id="3.90.1200.10">
    <property type="match status" value="1"/>
</dbReference>
<dbReference type="OrthoDB" id="2570531at2"/>
<accession>A0A4R2JWV5</accession>
<keyword evidence="2" id="KW-1185">Reference proteome</keyword>
<comment type="caution">
    <text evidence="1">The sequence shown here is derived from an EMBL/GenBank/DDBJ whole genome shotgun (WGS) entry which is preliminary data.</text>
</comment>
<dbReference type="InterPro" id="IPR011009">
    <property type="entry name" value="Kinase-like_dom_sf"/>
</dbReference>
<dbReference type="Proteomes" id="UP000295680">
    <property type="component" value="Unassembled WGS sequence"/>
</dbReference>
<dbReference type="EMBL" id="SLWS01000001">
    <property type="protein sequence ID" value="TCO64963.1"/>
    <property type="molecule type" value="Genomic_DNA"/>
</dbReference>
<dbReference type="SUPFAM" id="SSF56112">
    <property type="entry name" value="Protein kinase-like (PK-like)"/>
    <property type="match status" value="1"/>
</dbReference>
<sequence>MTTRRDWHDLPDGVRRAVEHRTGTVREAESPAGGRNSELAATLSTDSGRVFCKGVTTGSSLAVMHRNEIAVSPVLPERLAPRLLWHLDVDGWLLLGFEYVSGYHANLSPGSPDLPAVAEAVQEIRQVPAPSGRPMAAQWARALKPELESPPPADTDPWSVANADRLVAWASRAPDHMDGDSLVHSDLNPANFLVAKRAWVIDWAWWRTGAAWIDPAYLVIRLIAEGHDAGAAEKWALQFDSFAAAPPDALTAYSASVLRLWERRFANTPATNAARAWTQYRVHQ</sequence>
<protein>
    <submittedName>
        <fullName evidence="1">Uncharacterized protein</fullName>
    </submittedName>
</protein>
<organism evidence="1 2">
    <name type="scientific">Actinocrispum wychmicini</name>
    <dbReference type="NCBI Taxonomy" id="1213861"/>
    <lineage>
        <taxon>Bacteria</taxon>
        <taxon>Bacillati</taxon>
        <taxon>Actinomycetota</taxon>
        <taxon>Actinomycetes</taxon>
        <taxon>Pseudonocardiales</taxon>
        <taxon>Pseudonocardiaceae</taxon>
        <taxon>Actinocrispum</taxon>
    </lineage>
</organism>
<evidence type="ECO:0000313" key="2">
    <source>
        <dbReference type="Proteomes" id="UP000295680"/>
    </source>
</evidence>
<proteinExistence type="predicted"/>